<gene>
    <name evidence="3" type="primary">LOC34617650</name>
</gene>
<dbReference type="GeneID" id="34617650"/>
<feature type="region of interest" description="Disordered" evidence="1">
    <location>
        <begin position="574"/>
        <end position="604"/>
    </location>
</feature>
<protein>
    <submittedName>
        <fullName evidence="3">Uncharacterized protein LOC34617650</fullName>
    </submittedName>
</protein>
<accession>A0A6P6RVE3</accession>
<feature type="compositionally biased region" description="Polar residues" evidence="1">
    <location>
        <begin position="640"/>
        <end position="665"/>
    </location>
</feature>
<dbReference type="OrthoDB" id="354931at2759"/>
<dbReference type="Proteomes" id="UP000515125">
    <property type="component" value="Unplaced"/>
</dbReference>
<proteinExistence type="predicted"/>
<feature type="compositionally biased region" description="Low complexity" evidence="1">
    <location>
        <begin position="257"/>
        <end position="268"/>
    </location>
</feature>
<dbReference type="InterPro" id="IPR027417">
    <property type="entry name" value="P-loop_NTPase"/>
</dbReference>
<dbReference type="AlphaFoldDB" id="A0A6P6RVE3"/>
<reference evidence="3" key="1">
    <citation type="submission" date="2025-08" db="UniProtKB">
        <authorList>
            <consortium name="RefSeq"/>
        </authorList>
    </citation>
    <scope>IDENTIFICATION</scope>
</reference>
<name>A0A6P6RVE3_9EIME</name>
<feature type="region of interest" description="Disordered" evidence="1">
    <location>
        <begin position="1"/>
        <end position="40"/>
    </location>
</feature>
<evidence type="ECO:0000313" key="3">
    <source>
        <dbReference type="RefSeq" id="XP_026191831.1"/>
    </source>
</evidence>
<feature type="region of interest" description="Disordered" evidence="1">
    <location>
        <begin position="231"/>
        <end position="268"/>
    </location>
</feature>
<keyword evidence="2" id="KW-1185">Reference proteome</keyword>
<evidence type="ECO:0000313" key="2">
    <source>
        <dbReference type="Proteomes" id="UP000515125"/>
    </source>
</evidence>
<sequence>MRRSGPQMGISRGTKARTTRETPRPPAAAELGGAAKRSRKQLPAADWVLGSVGTTAQAEATPAEEEAGQDVFKKHLKHIILQLTQSKDRTPKVDVSLQTRDTAELFLEYPTLPPVLSTCIAHGPSSDAGRALKRDGHFCHCGAPLESSNGREGAEGAFFSRASFPATGDPRVVRALRVATSGVSHAARHFPSVLLRSKAFPAVAKSGRATTATIGSNGKSGGKPELFQEAVEREETQEADSVAGAPSRSAAEGLLEPPSTSSPYKSSYRVSASTGPPLSFCEQRVAGLPLSGAAPLLVLLGGSSGSGKSTLLPLLLHLLSLTYPSLSALRLWHQGGGGERSQEGPRPYTLISTDALRQVLRVLNSTPKGARTPAVAVDVSERSLVRKLLFSSTYRLKGLAEQQMQGGGALAATEGKDSEAADVKELTGPSGEIEHRCSEWEALMRAVEEDMREELSALRGFPNPVPCQSCGERAPCCALLGMLQQAILLQRLILEPLVTSLMDSSCDVQEPPYMGKPFPGPSEVGESPQALQLVLVEGIHLTPGFISRMQKRYGARCLSLVAFCYSLEEHTRRLTKRENDEEEAPSMQYQTPPSSKNNYSSRSGIKPTNCKSSTGMYLHNMSCIRCAQLFLCAAAASTLGSNSSTEKSTSNHKNSTKVSRSSNGCTDFPGRNAASFFLSEASDATAGPAEVLVQKANWLSLLRKAVLEAPGRGLASSWEAPRAYPIATDDMLNSLYLVQQVAVKQWGTPKGGLGLSTTAAPAP</sequence>
<feature type="compositionally biased region" description="Polar residues" evidence="1">
    <location>
        <begin position="587"/>
        <end position="603"/>
    </location>
</feature>
<evidence type="ECO:0000256" key="1">
    <source>
        <dbReference type="SAM" id="MobiDB-lite"/>
    </source>
</evidence>
<organism evidence="2 3">
    <name type="scientific">Cyclospora cayetanensis</name>
    <dbReference type="NCBI Taxonomy" id="88456"/>
    <lineage>
        <taxon>Eukaryota</taxon>
        <taxon>Sar</taxon>
        <taxon>Alveolata</taxon>
        <taxon>Apicomplexa</taxon>
        <taxon>Conoidasida</taxon>
        <taxon>Coccidia</taxon>
        <taxon>Eucoccidiorida</taxon>
        <taxon>Eimeriorina</taxon>
        <taxon>Eimeriidae</taxon>
        <taxon>Cyclospora</taxon>
    </lineage>
</organism>
<dbReference type="SUPFAM" id="SSF52540">
    <property type="entry name" value="P-loop containing nucleoside triphosphate hydrolases"/>
    <property type="match status" value="1"/>
</dbReference>
<dbReference type="RefSeq" id="XP_026191831.1">
    <property type="nucleotide sequence ID" value="XM_026336046.1"/>
</dbReference>
<feature type="region of interest" description="Disordered" evidence="1">
    <location>
        <begin position="640"/>
        <end position="666"/>
    </location>
</feature>